<evidence type="ECO:0000313" key="1">
    <source>
        <dbReference type="EMBL" id="PSV85541.1"/>
    </source>
</evidence>
<protein>
    <submittedName>
        <fullName evidence="1">Uncharacterized protein</fullName>
    </submittedName>
</protein>
<proteinExistence type="predicted"/>
<dbReference type="EMBL" id="PYOI01000005">
    <property type="protein sequence ID" value="PSV85541.1"/>
    <property type="molecule type" value="Genomic_DNA"/>
</dbReference>
<organism evidence="1 2">
    <name type="scientific">Photobacterium leiognathi</name>
    <dbReference type="NCBI Taxonomy" id="553611"/>
    <lineage>
        <taxon>Bacteria</taxon>
        <taxon>Pseudomonadati</taxon>
        <taxon>Pseudomonadota</taxon>
        <taxon>Gammaproteobacteria</taxon>
        <taxon>Vibrionales</taxon>
        <taxon>Vibrionaceae</taxon>
        <taxon>Photobacterium</taxon>
    </lineage>
</organism>
<comment type="caution">
    <text evidence="1">The sequence shown here is derived from an EMBL/GenBank/DDBJ whole genome shotgun (WGS) entry which is preliminary data.</text>
</comment>
<sequence length="257" mass="30004">MDDFKLSIDVEAMYKSDNEDGLLIDVNGNKIKKTEAIINVGKVVYEHLESLQREEHKEHIGINEYIDSNINNISNSYKSLLVFLSENTKFILHLPDGKELSGGDLKEYVNSLSFEDIMHTGQCVRKFFLEEMDISLVFWHKSGFHAVMFFLEVNRCFDEYFQYLDSSSKLEILNDCWHHREKMSNELFAENDKKERAKKAAKSRHSETNSMKEEVLKIYAEDKDQYKSVADASRKLSRIVPVTDRTIDKWIRQAKVS</sequence>
<name>A0ABX5GIS1_PHOLE</name>
<evidence type="ECO:0000313" key="2">
    <source>
        <dbReference type="Proteomes" id="UP000241566"/>
    </source>
</evidence>
<keyword evidence="2" id="KW-1185">Reference proteome</keyword>
<gene>
    <name evidence="1" type="ORF">CTM94_05555</name>
</gene>
<dbReference type="Proteomes" id="UP000241566">
    <property type="component" value="Unassembled WGS sequence"/>
</dbReference>
<dbReference type="RefSeq" id="WP_107229593.1">
    <property type="nucleotide sequence ID" value="NZ_CP131601.1"/>
</dbReference>
<accession>A0ABX5GIS1</accession>
<reference evidence="1 2" key="1">
    <citation type="submission" date="2018-01" db="EMBL/GenBank/DDBJ databases">
        <title>Whole genome sequencing of Histamine producing bacteria.</title>
        <authorList>
            <person name="Butler K."/>
        </authorList>
    </citation>
    <scope>NUCLEOTIDE SEQUENCE [LARGE SCALE GENOMIC DNA]</scope>
    <source>
        <strain evidence="1 2">ATCC 25521</strain>
    </source>
</reference>